<dbReference type="CDD" id="cd09912">
    <property type="entry name" value="DLP_2"/>
    <property type="match status" value="1"/>
</dbReference>
<dbReference type="SUPFAM" id="SSF52540">
    <property type="entry name" value="P-loop containing nucleoside triphosphate hydrolases"/>
    <property type="match status" value="1"/>
</dbReference>
<dbReference type="PANTHER" id="PTHR43681:SF1">
    <property type="entry name" value="SARCALUMENIN"/>
    <property type="match status" value="1"/>
</dbReference>
<proteinExistence type="predicted"/>
<dbReference type="InterPro" id="IPR045063">
    <property type="entry name" value="Dynamin_N"/>
</dbReference>
<feature type="domain" description="Dynamin N-terminal" evidence="1">
    <location>
        <begin position="45"/>
        <end position="201"/>
    </location>
</feature>
<keyword evidence="3" id="KW-1185">Reference proteome</keyword>
<dbReference type="Gene3D" id="3.40.50.300">
    <property type="entry name" value="P-loop containing nucleotide triphosphate hydrolases"/>
    <property type="match status" value="1"/>
</dbReference>
<comment type="caution">
    <text evidence="2">The sequence shown here is derived from an EMBL/GenBank/DDBJ whole genome shotgun (WGS) entry which is preliminary data.</text>
</comment>
<accession>A0A9W6L8E6</accession>
<evidence type="ECO:0000313" key="2">
    <source>
        <dbReference type="EMBL" id="GLI35577.1"/>
    </source>
</evidence>
<name>A0A9W6L8E6_9BACT</name>
<sequence>MNDYDRLKQNLLTALEILKPLVHEEHRQALAEVGAKLKEEVFNLVILGQFKRGKSTFINALLGEDLLPTAIVPLTSVVTIIQYGPEVQVRVRFLNGSEEEIPLSKLPDYITERGNPKNRKNVHEVTIFHPSPYLQGGVRIIDTPGVGSVYRHNTDVAYRYLPYVDAGIFIISVDPPLSESEHLFLKDIRDYVDKIFFVVNKIDQVCDEDRKESMEFTREILCMDLNRKDVTLYPLSARCALEAKTGSDAAKLEQSLLPGFEEQLRSFLLHEKGLVLLQSTTQNLLRLVSGETVALQLEQEAVKLPVQELTGKIARFEEEIRGITRDKEHHSYLLRGHMGKITTILDDEIRSFKQANLPILHEALEQEYARKLQQGGRLREELEQFVFDKIREAFEPWRLHITELIASTLADAHQDLATRTNEVIERIMELTSSIFQLPLKPFTAVEPLSSKSRFYFLLKDDPVGLELIQLAVTSSLPQFIVKKMILNNMKTAITQLVDRHCGRVRYDLLQRLQKTAADFQKALTERIDQTLDGIRGALAKALAMKQRSESDVQQNLGALDLKLQSISDIQSQLLQWSQDLSLLDAAR</sequence>
<evidence type="ECO:0000313" key="3">
    <source>
        <dbReference type="Proteomes" id="UP001144372"/>
    </source>
</evidence>
<protein>
    <recommendedName>
        <fullName evidence="1">Dynamin N-terminal domain-containing protein</fullName>
    </recommendedName>
</protein>
<dbReference type="Pfam" id="PF00350">
    <property type="entry name" value="Dynamin_N"/>
    <property type="match status" value="1"/>
</dbReference>
<evidence type="ECO:0000259" key="1">
    <source>
        <dbReference type="Pfam" id="PF00350"/>
    </source>
</evidence>
<organism evidence="2 3">
    <name type="scientific">Desulforhabdus amnigena</name>
    <dbReference type="NCBI Taxonomy" id="40218"/>
    <lineage>
        <taxon>Bacteria</taxon>
        <taxon>Pseudomonadati</taxon>
        <taxon>Thermodesulfobacteriota</taxon>
        <taxon>Syntrophobacteria</taxon>
        <taxon>Syntrophobacterales</taxon>
        <taxon>Syntrophobacteraceae</taxon>
        <taxon>Desulforhabdus</taxon>
    </lineage>
</organism>
<dbReference type="EMBL" id="BSDR01000001">
    <property type="protein sequence ID" value="GLI35577.1"/>
    <property type="molecule type" value="Genomic_DNA"/>
</dbReference>
<gene>
    <name evidence="2" type="ORF">DAMNIGENAA_30100</name>
</gene>
<dbReference type="AlphaFoldDB" id="A0A9W6L8E6"/>
<dbReference type="InterPro" id="IPR051943">
    <property type="entry name" value="TRAFAC_Dynamin-like_GTPase"/>
</dbReference>
<dbReference type="PANTHER" id="PTHR43681">
    <property type="entry name" value="TRANSMEMBRANE GTPASE FZO"/>
    <property type="match status" value="1"/>
</dbReference>
<dbReference type="Proteomes" id="UP001144372">
    <property type="component" value="Unassembled WGS sequence"/>
</dbReference>
<reference evidence="2" key="1">
    <citation type="submission" date="2022-12" db="EMBL/GenBank/DDBJ databases">
        <title>Reference genome sequencing for broad-spectrum identification of bacterial and archaeal isolates by mass spectrometry.</title>
        <authorList>
            <person name="Sekiguchi Y."/>
            <person name="Tourlousse D.M."/>
        </authorList>
    </citation>
    <scope>NUCLEOTIDE SEQUENCE</scope>
    <source>
        <strain evidence="2">ASRB1</strain>
    </source>
</reference>
<dbReference type="RefSeq" id="WP_281795535.1">
    <property type="nucleotide sequence ID" value="NZ_BSDR01000001.1"/>
</dbReference>
<dbReference type="InterPro" id="IPR027417">
    <property type="entry name" value="P-loop_NTPase"/>
</dbReference>